<dbReference type="KEGG" id="ash:AL1_31970"/>
<dbReference type="STRING" id="717959.AL1_31970"/>
<dbReference type="GO" id="GO:0046872">
    <property type="term" value="F:metal ion binding"/>
    <property type="evidence" value="ECO:0007669"/>
    <property type="project" value="UniProtKB-KW"/>
</dbReference>
<keyword evidence="2" id="KW-0479">Metal-binding</keyword>
<evidence type="ECO:0000256" key="5">
    <source>
        <dbReference type="PIRSR" id="PIRSR600917-52"/>
    </source>
</evidence>
<sequence length="307" mass="33178">MALLTFAGIPAAQHADAHPKRPGQQPPNIVLIHLDDMGYGDLTATGATGYRTPNIDRLCAEGMRFTNYYSAQAVSSASRAGLLTGCYPNRIGFAGALGPKSKTGLNPDEETMAENLKKAGYATAIVGKWHVGCRPGLMPLDHGFDEYFGLPYSNDMWPHHPQTSSYPPLPLYEGRKVVNPSVSAADQAQLTTRYTEHAVDFITRRSEGPFFLYLAHSMPHVPLFVSDKFKGKSEQGLYGDVMMEIDWSVGEVLKALEKSGAASNTIVVLTSDNGPWINYGDHAGSTGGLREGKGTTFEGGQRVPCIV</sequence>
<dbReference type="GO" id="GO:0004065">
    <property type="term" value="F:arylsulfatase activity"/>
    <property type="evidence" value="ECO:0007669"/>
    <property type="project" value="TreeGrafter"/>
</dbReference>
<keyword evidence="4" id="KW-0106">Calcium</keyword>
<dbReference type="InterPro" id="IPR000917">
    <property type="entry name" value="Sulfatase_N"/>
</dbReference>
<evidence type="ECO:0000256" key="2">
    <source>
        <dbReference type="ARBA" id="ARBA00022723"/>
    </source>
</evidence>
<comment type="PTM">
    <text evidence="5">The conversion to 3-oxoalanine (also known as C-formylglycine, FGly), of a serine or cysteine residue in prokaryotes and of a cysteine residue in eukaryotes, is critical for catalytic activity.</text>
</comment>
<dbReference type="PANTHER" id="PTHR42693:SF53">
    <property type="entry name" value="ENDO-4-O-SULFATASE"/>
    <property type="match status" value="1"/>
</dbReference>
<name>D4IQQ3_9BACT</name>
<accession>D4IQQ3</accession>
<comment type="similarity">
    <text evidence="1">Belongs to the sulfatase family.</text>
</comment>
<evidence type="ECO:0000313" key="8">
    <source>
        <dbReference type="Proteomes" id="UP000008794"/>
    </source>
</evidence>
<gene>
    <name evidence="7" type="ORF">AL1_31970</name>
</gene>
<dbReference type="SUPFAM" id="SSF53649">
    <property type="entry name" value="Alkaline phosphatase-like"/>
    <property type="match status" value="1"/>
</dbReference>
<keyword evidence="3" id="KW-0378">Hydrolase</keyword>
<reference evidence="7 8" key="1">
    <citation type="submission" date="2010-03" db="EMBL/GenBank/DDBJ databases">
        <title>The genome sequence of Alistipes shahii WAL 8301.</title>
        <authorList>
            <consortium name="metaHIT consortium -- http://www.metahit.eu/"/>
            <person name="Pajon A."/>
            <person name="Turner K."/>
            <person name="Parkhill J."/>
        </authorList>
    </citation>
    <scope>NUCLEOTIDE SEQUENCE [LARGE SCALE GENOMIC DNA]</scope>
    <source>
        <strain evidence="7 8">WAL 8301</strain>
    </source>
</reference>
<proteinExistence type="inferred from homology"/>
<dbReference type="PATRIC" id="fig|717959.3.peg.1755"/>
<dbReference type="HOGENOM" id="CLU_006332_13_1_10"/>
<evidence type="ECO:0000256" key="3">
    <source>
        <dbReference type="ARBA" id="ARBA00022801"/>
    </source>
</evidence>
<dbReference type="InterPro" id="IPR024607">
    <property type="entry name" value="Sulfatase_CS"/>
</dbReference>
<dbReference type="AlphaFoldDB" id="D4IQQ3"/>
<dbReference type="PANTHER" id="PTHR42693">
    <property type="entry name" value="ARYLSULFATASE FAMILY MEMBER"/>
    <property type="match status" value="1"/>
</dbReference>
<evidence type="ECO:0000256" key="4">
    <source>
        <dbReference type="ARBA" id="ARBA00022837"/>
    </source>
</evidence>
<dbReference type="Pfam" id="PF00884">
    <property type="entry name" value="Sulfatase"/>
    <property type="match status" value="1"/>
</dbReference>
<organism evidence="7 8">
    <name type="scientific">Alistipes shahii WAL 8301</name>
    <dbReference type="NCBI Taxonomy" id="717959"/>
    <lineage>
        <taxon>Bacteria</taxon>
        <taxon>Pseudomonadati</taxon>
        <taxon>Bacteroidota</taxon>
        <taxon>Bacteroidia</taxon>
        <taxon>Bacteroidales</taxon>
        <taxon>Rikenellaceae</taxon>
        <taxon>Alistipes</taxon>
    </lineage>
</organism>
<evidence type="ECO:0000256" key="1">
    <source>
        <dbReference type="ARBA" id="ARBA00008779"/>
    </source>
</evidence>
<evidence type="ECO:0000259" key="6">
    <source>
        <dbReference type="Pfam" id="PF00884"/>
    </source>
</evidence>
<feature type="modified residue" description="3-oxoalanine (Ser)" evidence="5">
    <location>
        <position position="75"/>
    </location>
</feature>
<dbReference type="Gene3D" id="3.40.720.10">
    <property type="entry name" value="Alkaline Phosphatase, subunit A"/>
    <property type="match status" value="1"/>
</dbReference>
<reference evidence="7 8" key="2">
    <citation type="submission" date="2010-03" db="EMBL/GenBank/DDBJ databases">
        <authorList>
            <person name="Pajon A."/>
        </authorList>
    </citation>
    <scope>NUCLEOTIDE SEQUENCE [LARGE SCALE GENOMIC DNA]</scope>
    <source>
        <strain evidence="7 8">WAL 8301</strain>
    </source>
</reference>
<evidence type="ECO:0000313" key="7">
    <source>
        <dbReference type="EMBL" id="CBK65265.1"/>
    </source>
</evidence>
<dbReference type="Proteomes" id="UP000008794">
    <property type="component" value="Chromosome"/>
</dbReference>
<dbReference type="InterPro" id="IPR017850">
    <property type="entry name" value="Alkaline_phosphatase_core_sf"/>
</dbReference>
<dbReference type="PROSITE" id="PS00149">
    <property type="entry name" value="SULFATASE_2"/>
    <property type="match status" value="1"/>
</dbReference>
<protein>
    <submittedName>
        <fullName evidence="7">Arylsulfatase A and related enzymes</fullName>
    </submittedName>
</protein>
<feature type="domain" description="Sulfatase N-terminal" evidence="6">
    <location>
        <begin position="27"/>
        <end position="307"/>
    </location>
</feature>
<dbReference type="InterPro" id="IPR050738">
    <property type="entry name" value="Sulfatase"/>
</dbReference>
<dbReference type="EMBL" id="FP929032">
    <property type="protein sequence ID" value="CBK65265.1"/>
    <property type="molecule type" value="Genomic_DNA"/>
</dbReference>
<keyword evidence="8" id="KW-1185">Reference proteome</keyword>